<dbReference type="EMBL" id="CADEAL010000749">
    <property type="protein sequence ID" value="CAB1424720.1"/>
    <property type="molecule type" value="Genomic_DNA"/>
</dbReference>
<organism evidence="2 3">
    <name type="scientific">Pleuronectes platessa</name>
    <name type="common">European plaice</name>
    <dbReference type="NCBI Taxonomy" id="8262"/>
    <lineage>
        <taxon>Eukaryota</taxon>
        <taxon>Metazoa</taxon>
        <taxon>Chordata</taxon>
        <taxon>Craniata</taxon>
        <taxon>Vertebrata</taxon>
        <taxon>Euteleostomi</taxon>
        <taxon>Actinopterygii</taxon>
        <taxon>Neopterygii</taxon>
        <taxon>Teleostei</taxon>
        <taxon>Neoteleostei</taxon>
        <taxon>Acanthomorphata</taxon>
        <taxon>Carangaria</taxon>
        <taxon>Pleuronectiformes</taxon>
        <taxon>Pleuronectoidei</taxon>
        <taxon>Pleuronectidae</taxon>
        <taxon>Pleuronectes</taxon>
    </lineage>
</organism>
<feature type="region of interest" description="Disordered" evidence="1">
    <location>
        <begin position="1"/>
        <end position="64"/>
    </location>
</feature>
<proteinExistence type="predicted"/>
<gene>
    <name evidence="2" type="ORF">PLEPLA_LOCUS12648</name>
</gene>
<feature type="region of interest" description="Disordered" evidence="1">
    <location>
        <begin position="151"/>
        <end position="261"/>
    </location>
</feature>
<reference evidence="2" key="1">
    <citation type="submission" date="2020-03" db="EMBL/GenBank/DDBJ databases">
        <authorList>
            <person name="Weist P."/>
        </authorList>
    </citation>
    <scope>NUCLEOTIDE SEQUENCE</scope>
</reference>
<comment type="caution">
    <text evidence="2">The sequence shown here is derived from an EMBL/GenBank/DDBJ whole genome shotgun (WGS) entry which is preliminary data.</text>
</comment>
<dbReference type="Proteomes" id="UP001153269">
    <property type="component" value="Unassembled WGS sequence"/>
</dbReference>
<sequence length="261" mass="28829">MQDRAGNMHPLPAAPTLGLCTRSSAKTRHRAPAGSANTSPRVHRAGVPATKHRAPPPRSPAGDECTERREEASCHQSVGLTFGFGGSFLGVLLRPGVYRTGPGSLHRGDAECRRGKGRCVPAAVKRRPGDAVGAAEDVSRCWKEVMIHRASVQRAERRGGRRQERGEKREERRGGGGERRGEERREERREGEEGWGGRRGEEGGEERGERRGGRRGEGERRGREVEKREERRGGEEWGRGEGKRRGGGEEVRGGEERGERR</sequence>
<evidence type="ECO:0000313" key="2">
    <source>
        <dbReference type="EMBL" id="CAB1424720.1"/>
    </source>
</evidence>
<dbReference type="AlphaFoldDB" id="A0A9N7U5C0"/>
<accession>A0A9N7U5C0</accession>
<keyword evidence="3" id="KW-1185">Reference proteome</keyword>
<protein>
    <submittedName>
        <fullName evidence="2">Uncharacterized protein</fullName>
    </submittedName>
</protein>
<evidence type="ECO:0000256" key="1">
    <source>
        <dbReference type="SAM" id="MobiDB-lite"/>
    </source>
</evidence>
<name>A0A9N7U5C0_PLEPL</name>
<evidence type="ECO:0000313" key="3">
    <source>
        <dbReference type="Proteomes" id="UP001153269"/>
    </source>
</evidence>
<feature type="compositionally biased region" description="Basic and acidic residues" evidence="1">
    <location>
        <begin position="154"/>
        <end position="261"/>
    </location>
</feature>